<dbReference type="InterPro" id="IPR000825">
    <property type="entry name" value="SUF_FeS_clus_asmbl_SufBD_core"/>
</dbReference>
<organism evidence="2 3">
    <name type="scientific">Eubacterium cellulosolvens (strain ATCC 43171 / JCM 9499 / 6)</name>
    <name type="common">Cillobacterium cellulosolvens</name>
    <dbReference type="NCBI Taxonomy" id="633697"/>
    <lineage>
        <taxon>Bacteria</taxon>
        <taxon>Bacillati</taxon>
        <taxon>Bacillota</taxon>
        <taxon>Clostridia</taxon>
        <taxon>Eubacteriales</taxon>
        <taxon>Eubacteriaceae</taxon>
        <taxon>Eubacterium</taxon>
    </lineage>
</organism>
<dbReference type="STRING" id="633697.EubceDRAFT1_1694"/>
<dbReference type="Pfam" id="PF01458">
    <property type="entry name" value="SUFBD_core"/>
    <property type="match status" value="1"/>
</dbReference>
<dbReference type="AlphaFoldDB" id="I5AUK1"/>
<accession>I5AUK1</accession>
<protein>
    <submittedName>
        <fullName evidence="2">ABC-type transport system involved in Fe-S cluster assembly, permease component</fullName>
    </submittedName>
</protein>
<dbReference type="eggNOG" id="COG0719">
    <property type="taxonomic scope" value="Bacteria"/>
</dbReference>
<proteinExistence type="predicted"/>
<reference evidence="2 3" key="1">
    <citation type="submission" date="2010-08" db="EMBL/GenBank/DDBJ databases">
        <authorList>
            <consortium name="US DOE Joint Genome Institute (JGI-PGF)"/>
            <person name="Lucas S."/>
            <person name="Copeland A."/>
            <person name="Lapidus A."/>
            <person name="Cheng J.-F."/>
            <person name="Bruce D."/>
            <person name="Goodwin L."/>
            <person name="Pitluck S."/>
            <person name="Land M.L."/>
            <person name="Hauser L."/>
            <person name="Chang Y.-J."/>
            <person name="Anderson I.J."/>
            <person name="Johnson E."/>
            <person name="Mulhopadhyay B."/>
            <person name="Kyrpides N."/>
            <person name="Woyke T.J."/>
        </authorList>
    </citation>
    <scope>NUCLEOTIDE SEQUENCE [LARGE SCALE GENOMIC DNA]</scope>
    <source>
        <strain evidence="2 3">6</strain>
    </source>
</reference>
<gene>
    <name evidence="2" type="ORF">EubceDRAFT1_1694</name>
</gene>
<dbReference type="InterPro" id="IPR055346">
    <property type="entry name" value="Fe-S_cluster_assembly_SufBD"/>
</dbReference>
<dbReference type="SUPFAM" id="SSF101960">
    <property type="entry name" value="Stabilizer of iron transporter SufD"/>
    <property type="match status" value="1"/>
</dbReference>
<name>I5AUK1_EUBC6</name>
<evidence type="ECO:0000313" key="2">
    <source>
        <dbReference type="EMBL" id="EIM57474.1"/>
    </source>
</evidence>
<dbReference type="GO" id="GO:0016226">
    <property type="term" value="P:iron-sulfur cluster assembly"/>
    <property type="evidence" value="ECO:0007669"/>
    <property type="project" value="InterPro"/>
</dbReference>
<dbReference type="EMBL" id="CM001487">
    <property type="protein sequence ID" value="EIM57474.1"/>
    <property type="molecule type" value="Genomic_DNA"/>
</dbReference>
<dbReference type="OrthoDB" id="9803529at2"/>
<evidence type="ECO:0000259" key="1">
    <source>
        <dbReference type="Pfam" id="PF01458"/>
    </source>
</evidence>
<feature type="domain" description="SUF system FeS cluster assembly SufBD core" evidence="1">
    <location>
        <begin position="105"/>
        <end position="328"/>
    </location>
</feature>
<evidence type="ECO:0000313" key="3">
    <source>
        <dbReference type="Proteomes" id="UP000005753"/>
    </source>
</evidence>
<dbReference type="InterPro" id="IPR037284">
    <property type="entry name" value="SUF_FeS_clus_asmbl_SufBD_sf"/>
</dbReference>
<dbReference type="PANTHER" id="PTHR43575">
    <property type="entry name" value="PROTEIN ABCI7, CHLOROPLASTIC"/>
    <property type="match status" value="1"/>
</dbReference>
<sequence length="363" mass="39451">MSEERELKLNRLPAITWYWLKMNEASLEDFSPVGSAAVQKEIPEGVTEQEEAADLLGTQATGAGKAFGEAVAASGIGTTVYTVPAGKLIPDTLRLKYKFAKDGDTLNRVDLIAEKNSELTVVMDYTSEEGAAGSACVQTKVDLKENAVLKLVQIVRVGDAFTIVNDLGGKVDDSARIELIQLVLDGGNVYQGYQIDLEGFKSSLKNNLAYRVSGSRHLDINNFANHTGRKTESEIIVNGVLRDSASKILRATIDLKKGAKGAVGNEAEDVLLMDEGVHNQTIPLILCTEEDVVGNHGATIGRLDENLMFYMESRGMDKETIYEMMAKARIDATIRLIPDDRTRAEISEYVGGGNEDDEEGETA</sequence>
<dbReference type="HOGENOM" id="CLU_026231_2_1_9"/>
<dbReference type="Proteomes" id="UP000005753">
    <property type="component" value="Chromosome"/>
</dbReference>
<keyword evidence="3" id="KW-1185">Reference proteome</keyword>
<reference evidence="2 3" key="2">
    <citation type="submission" date="2012-02" db="EMBL/GenBank/DDBJ databases">
        <title>Improved High-Quality Draft sequence of Eubacterium cellulosolvens 6.</title>
        <authorList>
            <consortium name="US DOE Joint Genome Institute"/>
            <person name="Lucas S."/>
            <person name="Han J."/>
            <person name="Lapidus A."/>
            <person name="Cheng J.-F."/>
            <person name="Goodwin L."/>
            <person name="Pitluck S."/>
            <person name="Peters L."/>
            <person name="Mikhailova N."/>
            <person name="Gu W."/>
            <person name="Detter J.C."/>
            <person name="Han C."/>
            <person name="Tapia R."/>
            <person name="Land M."/>
            <person name="Hauser L."/>
            <person name="Kyrpides N."/>
            <person name="Ivanova N."/>
            <person name="Pagani I."/>
            <person name="Johnson E."/>
            <person name="Mukhopadhyay B."/>
            <person name="Anderson I."/>
            <person name="Woyke T."/>
        </authorList>
    </citation>
    <scope>NUCLEOTIDE SEQUENCE [LARGE SCALE GENOMIC DNA]</scope>
    <source>
        <strain evidence="2 3">6</strain>
    </source>
</reference>
<dbReference type="PANTHER" id="PTHR43575:SF1">
    <property type="entry name" value="PROTEIN ABCI7, CHLOROPLASTIC"/>
    <property type="match status" value="1"/>
</dbReference>